<comment type="caution">
    <text evidence="2">The sequence shown here is derived from an EMBL/GenBank/DDBJ whole genome shotgun (WGS) entry which is preliminary data.</text>
</comment>
<evidence type="ECO:0000256" key="1">
    <source>
        <dbReference type="SAM" id="SignalP"/>
    </source>
</evidence>
<keyword evidence="2" id="KW-0238">DNA-binding</keyword>
<feature type="signal peptide" evidence="1">
    <location>
        <begin position="1"/>
        <end position="22"/>
    </location>
</feature>
<dbReference type="GO" id="GO:0030246">
    <property type="term" value="F:carbohydrate binding"/>
    <property type="evidence" value="ECO:0007669"/>
    <property type="project" value="InterPro"/>
</dbReference>
<dbReference type="InterPro" id="IPR013784">
    <property type="entry name" value="Carb-bd-like_fold"/>
</dbReference>
<dbReference type="Gene3D" id="2.60.40.10">
    <property type="entry name" value="Immunoglobulins"/>
    <property type="match status" value="1"/>
</dbReference>
<dbReference type="InterPro" id="IPR011042">
    <property type="entry name" value="6-blade_b-propeller_TolB-like"/>
</dbReference>
<dbReference type="InterPro" id="IPR013783">
    <property type="entry name" value="Ig-like_fold"/>
</dbReference>
<dbReference type="GO" id="GO:0003677">
    <property type="term" value="F:DNA binding"/>
    <property type="evidence" value="ECO:0007669"/>
    <property type="project" value="UniProtKB-KW"/>
</dbReference>
<dbReference type="InterPro" id="IPR008969">
    <property type="entry name" value="CarboxyPept-like_regulatory"/>
</dbReference>
<dbReference type="Pfam" id="PF24684">
    <property type="entry name" value="Vgb_lyase"/>
    <property type="match status" value="1"/>
</dbReference>
<dbReference type="SUPFAM" id="SSF101898">
    <property type="entry name" value="NHL repeat"/>
    <property type="match status" value="1"/>
</dbReference>
<evidence type="ECO:0000313" key="3">
    <source>
        <dbReference type="Proteomes" id="UP000294862"/>
    </source>
</evidence>
<dbReference type="SUPFAM" id="SSF63829">
    <property type="entry name" value="Calcium-dependent phosphotriesterase"/>
    <property type="match status" value="5"/>
</dbReference>
<dbReference type="PANTHER" id="PTHR47572:SF4">
    <property type="entry name" value="LACTONASE DRP35"/>
    <property type="match status" value="1"/>
</dbReference>
<dbReference type="Pfam" id="PF13620">
    <property type="entry name" value="CarboxypepD_reg"/>
    <property type="match status" value="4"/>
</dbReference>
<dbReference type="Gene3D" id="2.60.40.1120">
    <property type="entry name" value="Carboxypeptidase-like, regulatory domain"/>
    <property type="match status" value="4"/>
</dbReference>
<dbReference type="InterPro" id="IPR008930">
    <property type="entry name" value="Terpenoid_cyclase/PrenylTrfase"/>
</dbReference>
<keyword evidence="3" id="KW-1185">Reference proteome</keyword>
<protein>
    <submittedName>
        <fullName evidence="2">DNA-binding beta-propeller fold protein YncE</fullName>
    </submittedName>
</protein>
<dbReference type="Gene3D" id="1.50.10.20">
    <property type="match status" value="1"/>
</dbReference>
<dbReference type="InterPro" id="IPR051262">
    <property type="entry name" value="SMP-30/CGR1_Lactonase"/>
</dbReference>
<organism evidence="2 3">
    <name type="scientific">Dokdonella fugitiva</name>
    <dbReference type="NCBI Taxonomy" id="328517"/>
    <lineage>
        <taxon>Bacteria</taxon>
        <taxon>Pseudomonadati</taxon>
        <taxon>Pseudomonadota</taxon>
        <taxon>Gammaproteobacteria</taxon>
        <taxon>Lysobacterales</taxon>
        <taxon>Rhodanobacteraceae</taxon>
        <taxon>Dokdonella</taxon>
    </lineage>
</organism>
<dbReference type="EMBL" id="SLWQ01000001">
    <property type="protein sequence ID" value="TCO42598.1"/>
    <property type="molecule type" value="Genomic_DNA"/>
</dbReference>
<dbReference type="PANTHER" id="PTHR47572">
    <property type="entry name" value="LIPOPROTEIN-RELATED"/>
    <property type="match status" value="1"/>
</dbReference>
<gene>
    <name evidence="2" type="ORF">EV148_1012</name>
</gene>
<sequence>MIRMSGRVVAWVSAFIVSIASAQTQPPEIARGVAWLTAQVQADGRLAGEDVSMALPLQAQSESVVTLSQLANAPSALVARVRNTSGAMSEFLARRALAIASARQGITAPIADLAALRNPDGGFGSSPGYASDALDTALALQALAQADGADTAVAAAAIGWLQAARRVDGGWGIGDGSSLYITSHVLVAAQAWSARVPEAAPLAAAASDRVLALRDADGVYATAFENAVAVIALTTRTAQPAVLQPLVDALRAAQQANGSWSDDPYLTALALRALWAAAHAPPEPTSGTIVGRVVDAATAAPIAGATIQRIDATPASVSSAGDGSFALASLAPGAFTVRISKVGYTAREFSVQIGAGQTLQFGTVQLSRASLTADLSGTVRSNTGAALSGVIVSVGTASALTDAAGAYSLTELDAGAATIQVTKSGYRTVTADVEFVAGQHYSFSPTLYPTSTNPPATATLRGRIVDAATQQPLPGARVTRGSTTINTGADGRFELAGLPAGAFALDIAADGYLGVTASGSLANGVNDIGSIGLNAVPATSTLSGLVSDAASGTPIIGASIVVEGQGGNAVSGSDGRYTIAGVSGSRVTLLVTASGYLSSRVDVSIPQPGNMTLDLQLTAVQASGLVFEEVGVDKPVYGPSDKIELEIEVRNTTDAAAEMVVDADVRDPQGNVVYVFRANAHGAGQFPPNLPLTFAAASTTPVEMEWAAQRLVAGNYTIYARGTDAAGHVQADGSTQFVVRSEPVLRGGVTPDPPLAQAGTNVPVHLGANLINVGNEAVPAGQLDLSIVLQNADEDTSTVPQTNVTPIASGTPYANARGLVRDGQGNLYTVNSSDRKVLRIDAQTHAASVLATALDAPTGIAVDADGTVYVTSGAKRISVISPAGAVTSINALRITSLTAIDTDANGDLVLAGSFSGSEDGVAISGEQRLVRRAPDGSETVLWRNGLSQPVGITRDDAGNFIVGNYADNTLAKVTPQGVVTPFARGLNRPYGLTRDAAGAVYVANSGNGTIAKVGTDGEVTEYAAGLQSPMDVRFDAGGTLYVANQGGDSIVAIAADGQQHVFAKGVANQPQGMKYDDDGDLYVANDDGSLRREAPDGSVTTLATGLSAPRGLAFTADGAVLVANRSDGTVARVDDAGKSTFASGLANPYGIAVDGDGNVDVAENGANRIRRYAADGTPIDQVETVLSSPGQTRVDAQGRVYVANTDFITVIENGTPRILVRAFAASAIAVDPVNGGLLAIRSRDVYRIALDGTATKLATLAFTPYDAVVDAAGTIVVRDYSGKRLHTLDAGGAATVLATLPDYPSHLAADLAGHVYVRLNNGKLYSVATDGTLTQIVYSLNETFSVLGFGMDDQMLVWTTSNRVYTLDPATAAITRIKDAVSGVTGLTRDAAGQLTLAFGTAQQLDAYDAGGALVSRLDGFLTPTDMLWDGTSLKFVDSGGRFYTLAPGGYPAKLGTFNVAYLAKAGADILGSYSGRIVRWTGSGQADHATVSGSTLKGVAGRADGRFAAGDTAASRVIEFNASRQVVADHAGIVRPQGLAFDAQGRLYVANYGAGTVARLDANGVATTVTTVSTPRYLAFDADGDLWITRSGGVTRVTPAGVASTVGDAVNMQGIVADGGQVYAVDQTYSTLRRLAGTTWSAFAAGLSNPTTLRTGSGDAVYVANRNSNTIVEYHQGQLETVAVNLAAIDSIGIAEDGALYVGRDSGLVNRVAPGGGVEALRIQGALASAAVYGISGTSRQFYVLAGAGVLYDVRLTQAQTPPAVGTVVHTAHVPMNAMAPGDDYTHFDFGDWLPPYGGDFRVTVSRAGVAEPAVNFVHVGPHANGELVALRSELPPGDQTLPMCMNLTGADFTSISRVEVDQVRRLASISTPNGMAADRAGNVYYTDSTHLYRTDTQGATTTLLSGLATAFGLAADSSENLYFTNRSGSGSTYQLLRVDRDGQSSVLANLGVTRANGVAVNSRDEILVGTAGKLLKVLPDGTTSIVTTTGLPDPRGIAIDGKDNIYVQNNSGYVSEIHPDGSVTDLYTSNNGVEDPYFEGDGYPNIAADCADNLYVASYRWDAMGVASAEEHKIAQIVARTGHAAVLFDTLNVNSIINDIDYLAFDRFGSRLMMYNDYEHMIWQVPVTCGAIGVDAHILTVPGQSITAATKAPAAVVAQADGRTEYVWSLRDVSADGDGVCFDTNLRGLALGERRKAVDSAFIDFHNSFSTEDVTLPVGVPLIQVANLVGVGVATDRAEYHANETVHITTTLANANATTVAGALVVEVYDASGARVATVQQQDATIPANGETLVEGTFAVGAILAGGYEARATLSDNGLALASGKAAFTVLPDGAQALATSQVATDRQSYQPTDRVVISSRVTSLLANAILESLSLTVQVYDADDVLQFTQGYTISQLLPGAHKDYISPQMLQNAHAGIYTVRQTLADAAGHVLDTQQTQYQVGSSDETGFGLVGAIAADPVDVTAGTPVQLDGAATNHGNADMHAVPLTLRIVDPQGGAPWSWRMTADIAVGATVPVPQPWPTDGVAEGMYVALLEAHVGGQDRVLAQTTVHVSAPAIHLDASVAMSAHPRLSALVLVDPAAPAAYRDRVALALDGLGYTSAFATTADDFDAGLRSGAHRAYLLFAPSVALDATTERLLREAVHRGDGLVVGDGRATLSAALAQATGVSPGNALASIGMASLVIDAGAPGGAARLAVDPPLPARIVEPTRADTLAELEGRFDVAPTMGTLRDAVEAQLRVDIGYAGNDAGTGGSRLALASVGRIADATGHDRYTVWRVRNSGDATRSLTLAATPGAWALAFTSAPHTDAFIASPVVAGSAQHVLAEAGTTIQSAAALATPFVDARIVDIGANPGAIALWANSSSIDYGLEWTGSQHESHGAIHANTGMRFAGAQNLIDGPVHYVTRFDNAGSQNTFTSTPRVVMPQPLPQLLDLDDYRPGGAIQAALGAAYLDQSGECAKNHRWQRNGSHVVLAPGVYWIPCDVKINGSGASGTVTIVSTGSIELNGSSANFQPYYRGVQFATTKAGDGAVKLATSSLTLGGLVYAPGGELQASGSNSMYRCSLIADTIKLAGAKTTIDPRQCAWAGIERRSPAVLLNAFGSGWAGYAAFGWPAALDAIDRTGGGPLDQLFHGVLDRVTPDQPLLRSGAQVPLAIEVHNLGDAFHGTLHLDAAGDAGVVVPGVPEWLLDLGIAGTFDADAVVQLGSGTTTAVTARVAAQAPLAVDPLAQASLSIAHVAGETLAGLVADLAALPGRDGALDVALADLQAAQTAFAGGDRSRGLSALLDAAEASGQSTRAQAGAYRTRIDWVLWRESR</sequence>
<dbReference type="Gene3D" id="2.120.10.30">
    <property type="entry name" value="TolB, C-terminal domain"/>
    <property type="match status" value="5"/>
</dbReference>
<dbReference type="CDD" id="cd05819">
    <property type="entry name" value="NHL"/>
    <property type="match status" value="1"/>
</dbReference>
<dbReference type="OrthoDB" id="9774579at2"/>
<dbReference type="RefSeq" id="WP_131991589.1">
    <property type="nucleotide sequence ID" value="NZ_SLWQ01000001.1"/>
</dbReference>
<feature type="chain" id="PRO_5020406369" evidence="1">
    <location>
        <begin position="23"/>
        <end position="3319"/>
    </location>
</feature>
<proteinExistence type="predicted"/>
<keyword evidence="1" id="KW-0732">Signal</keyword>
<reference evidence="2 3" key="1">
    <citation type="journal article" date="2015" name="Stand. Genomic Sci.">
        <title>Genomic Encyclopedia of Bacterial and Archaeal Type Strains, Phase III: the genomes of soil and plant-associated and newly described type strains.</title>
        <authorList>
            <person name="Whitman W.B."/>
            <person name="Woyke T."/>
            <person name="Klenk H.P."/>
            <person name="Zhou Y."/>
            <person name="Lilburn T.G."/>
            <person name="Beck B.J."/>
            <person name="De Vos P."/>
            <person name="Vandamme P."/>
            <person name="Eisen J.A."/>
            <person name="Garrity G."/>
            <person name="Hugenholtz P."/>
            <person name="Kyrpides N.C."/>
        </authorList>
    </citation>
    <scope>NUCLEOTIDE SEQUENCE [LARGE SCALE GENOMIC DNA]</scope>
    <source>
        <strain evidence="2 3">A3</strain>
    </source>
</reference>
<dbReference type="SUPFAM" id="SSF48239">
    <property type="entry name" value="Terpenoid cyclases/Protein prenyltransferases"/>
    <property type="match status" value="1"/>
</dbReference>
<dbReference type="SUPFAM" id="SSF49452">
    <property type="entry name" value="Starch-binding domain-like"/>
    <property type="match status" value="1"/>
</dbReference>
<accession>A0A4R2IFX2</accession>
<dbReference type="SUPFAM" id="SSF49464">
    <property type="entry name" value="Carboxypeptidase regulatory domain-like"/>
    <property type="match status" value="3"/>
</dbReference>
<name>A0A4R2IFX2_9GAMM</name>
<dbReference type="Proteomes" id="UP000294862">
    <property type="component" value="Unassembled WGS sequence"/>
</dbReference>
<evidence type="ECO:0000313" key="2">
    <source>
        <dbReference type="EMBL" id="TCO42598.1"/>
    </source>
</evidence>